<feature type="transmembrane region" description="Helical" evidence="7">
    <location>
        <begin position="175"/>
        <end position="191"/>
    </location>
</feature>
<keyword evidence="4 7" id="KW-0472">Membrane</keyword>
<name>A0AAD4BXP7_BOLED</name>
<evidence type="ECO:0000256" key="4">
    <source>
        <dbReference type="ARBA" id="ARBA00023136"/>
    </source>
</evidence>
<dbReference type="PANTHER" id="PTHR16201">
    <property type="entry name" value="SEVEN TRANSMEMBRANE PROTEIN 1-RELATED"/>
    <property type="match status" value="1"/>
</dbReference>
<accession>A0AAD4BXP7</accession>
<dbReference type="Pfam" id="PF04193">
    <property type="entry name" value="PQ-loop"/>
    <property type="match status" value="2"/>
</dbReference>
<keyword evidence="2 7" id="KW-0812">Transmembrane</keyword>
<feature type="transmembrane region" description="Helical" evidence="7">
    <location>
        <begin position="42"/>
        <end position="63"/>
    </location>
</feature>
<sequence>MLELQGDVASDVLGWISIACWIIVYSPQIIENYQLQNGEGLSLLFVYIWLLGDICNLCGAVLAHLLPTIIILGVYYTLCDTTLLLQVYYYRWRERYRGTLLRAEEDSPTEQSCLLGDNALVHGSESRSTSVIRVFTQYAAAVAFVMSTGVVAYLISGRIQHEDGSGLPPDTPLEWRIQVLGWTSALLYLGARVPQISKNFKTRCEGLAPGLFLFAILGNLTYALSIVAVSMERDYLIRNGSWLAGSALTVFLDLIVLCQFFYYGFVSRQRGWIDEMVG</sequence>
<reference evidence="8" key="2">
    <citation type="journal article" date="2020" name="Nat. Commun.">
        <title>Large-scale genome sequencing of mycorrhizal fungi provides insights into the early evolution of symbiotic traits.</title>
        <authorList>
            <person name="Miyauchi S."/>
            <person name="Kiss E."/>
            <person name="Kuo A."/>
            <person name="Drula E."/>
            <person name="Kohler A."/>
            <person name="Sanchez-Garcia M."/>
            <person name="Morin E."/>
            <person name="Andreopoulos B."/>
            <person name="Barry K.W."/>
            <person name="Bonito G."/>
            <person name="Buee M."/>
            <person name="Carver A."/>
            <person name="Chen C."/>
            <person name="Cichocki N."/>
            <person name="Clum A."/>
            <person name="Culley D."/>
            <person name="Crous P.W."/>
            <person name="Fauchery L."/>
            <person name="Girlanda M."/>
            <person name="Hayes R.D."/>
            <person name="Keri Z."/>
            <person name="LaButti K."/>
            <person name="Lipzen A."/>
            <person name="Lombard V."/>
            <person name="Magnuson J."/>
            <person name="Maillard F."/>
            <person name="Murat C."/>
            <person name="Nolan M."/>
            <person name="Ohm R.A."/>
            <person name="Pangilinan J."/>
            <person name="Pereira M.F."/>
            <person name="Perotto S."/>
            <person name="Peter M."/>
            <person name="Pfister S."/>
            <person name="Riley R."/>
            <person name="Sitrit Y."/>
            <person name="Stielow J.B."/>
            <person name="Szollosi G."/>
            <person name="Zifcakova L."/>
            <person name="Stursova M."/>
            <person name="Spatafora J.W."/>
            <person name="Tedersoo L."/>
            <person name="Vaario L.M."/>
            <person name="Yamada A."/>
            <person name="Yan M."/>
            <person name="Wang P."/>
            <person name="Xu J."/>
            <person name="Bruns T."/>
            <person name="Baldrian P."/>
            <person name="Vilgalys R."/>
            <person name="Dunand C."/>
            <person name="Henrissat B."/>
            <person name="Grigoriev I.V."/>
            <person name="Hibbett D."/>
            <person name="Nagy L.G."/>
            <person name="Martin F.M."/>
        </authorList>
    </citation>
    <scope>NUCLEOTIDE SEQUENCE</scope>
    <source>
        <strain evidence="8">BED1</strain>
    </source>
</reference>
<evidence type="ECO:0000256" key="2">
    <source>
        <dbReference type="ARBA" id="ARBA00022692"/>
    </source>
</evidence>
<keyword evidence="3 7" id="KW-1133">Transmembrane helix</keyword>
<evidence type="ECO:0000313" key="9">
    <source>
        <dbReference type="Proteomes" id="UP001194468"/>
    </source>
</evidence>
<reference evidence="8" key="1">
    <citation type="submission" date="2019-10" db="EMBL/GenBank/DDBJ databases">
        <authorList>
            <consortium name="DOE Joint Genome Institute"/>
            <person name="Kuo A."/>
            <person name="Miyauchi S."/>
            <person name="Kiss E."/>
            <person name="Drula E."/>
            <person name="Kohler A."/>
            <person name="Sanchez-Garcia M."/>
            <person name="Andreopoulos B."/>
            <person name="Barry K.W."/>
            <person name="Bonito G."/>
            <person name="Buee M."/>
            <person name="Carver A."/>
            <person name="Chen C."/>
            <person name="Cichocki N."/>
            <person name="Clum A."/>
            <person name="Culley D."/>
            <person name="Crous P.W."/>
            <person name="Fauchery L."/>
            <person name="Girlanda M."/>
            <person name="Hayes R."/>
            <person name="Keri Z."/>
            <person name="LaButti K."/>
            <person name="Lipzen A."/>
            <person name="Lombard V."/>
            <person name="Magnuson J."/>
            <person name="Maillard F."/>
            <person name="Morin E."/>
            <person name="Murat C."/>
            <person name="Nolan M."/>
            <person name="Ohm R."/>
            <person name="Pangilinan J."/>
            <person name="Pereira M."/>
            <person name="Perotto S."/>
            <person name="Peter M."/>
            <person name="Riley R."/>
            <person name="Sitrit Y."/>
            <person name="Stielow B."/>
            <person name="Szollosi G."/>
            <person name="Zifcakova L."/>
            <person name="Stursova M."/>
            <person name="Spatafora J.W."/>
            <person name="Tedersoo L."/>
            <person name="Vaario L.-M."/>
            <person name="Yamada A."/>
            <person name="Yan M."/>
            <person name="Wang P."/>
            <person name="Xu J."/>
            <person name="Bruns T."/>
            <person name="Baldrian P."/>
            <person name="Vilgalys R."/>
            <person name="Henrissat B."/>
            <person name="Grigoriev I.V."/>
            <person name="Hibbett D."/>
            <person name="Nagy L.G."/>
            <person name="Martin F.M."/>
        </authorList>
    </citation>
    <scope>NUCLEOTIDE SEQUENCE</scope>
    <source>
        <strain evidence="8">BED1</strain>
    </source>
</reference>
<dbReference type="EMBL" id="WHUW01000008">
    <property type="protein sequence ID" value="KAF8442926.1"/>
    <property type="molecule type" value="Genomic_DNA"/>
</dbReference>
<dbReference type="SMART" id="SM00679">
    <property type="entry name" value="CTNS"/>
    <property type="match status" value="2"/>
</dbReference>
<dbReference type="FunFam" id="1.20.1280.290:FF:000009">
    <property type="entry name" value="PQ loop repeat family protein"/>
    <property type="match status" value="1"/>
</dbReference>
<dbReference type="FunFam" id="1.20.1280.290:FF:000012">
    <property type="entry name" value="Vacuolar membrane PQ loop repeat protein"/>
    <property type="match status" value="1"/>
</dbReference>
<proteinExistence type="inferred from homology"/>
<comment type="similarity">
    <text evidence="5">Belongs to the laat-1 family.</text>
</comment>
<keyword evidence="9" id="KW-1185">Reference proteome</keyword>
<evidence type="ECO:0000256" key="5">
    <source>
        <dbReference type="ARBA" id="ARBA00038039"/>
    </source>
</evidence>
<feature type="transmembrane region" description="Helical" evidence="7">
    <location>
        <begin position="12"/>
        <end position="30"/>
    </location>
</feature>
<organism evidence="8 9">
    <name type="scientific">Boletus edulis BED1</name>
    <dbReference type="NCBI Taxonomy" id="1328754"/>
    <lineage>
        <taxon>Eukaryota</taxon>
        <taxon>Fungi</taxon>
        <taxon>Dikarya</taxon>
        <taxon>Basidiomycota</taxon>
        <taxon>Agaricomycotina</taxon>
        <taxon>Agaricomycetes</taxon>
        <taxon>Agaricomycetidae</taxon>
        <taxon>Boletales</taxon>
        <taxon>Boletineae</taxon>
        <taxon>Boletaceae</taxon>
        <taxon>Boletoideae</taxon>
        <taxon>Boletus</taxon>
    </lineage>
</organism>
<evidence type="ECO:0000256" key="3">
    <source>
        <dbReference type="ARBA" id="ARBA00022989"/>
    </source>
</evidence>
<dbReference type="GO" id="GO:0034486">
    <property type="term" value="P:vacuolar transmembrane transport"/>
    <property type="evidence" value="ECO:0007669"/>
    <property type="project" value="UniProtKB-ARBA"/>
</dbReference>
<dbReference type="AlphaFoldDB" id="A0AAD4BXP7"/>
<feature type="transmembrane region" description="Helical" evidence="7">
    <location>
        <begin position="135"/>
        <end position="155"/>
    </location>
</feature>
<comment type="catalytic activity">
    <reaction evidence="6">
        <text>L-histidine(out) + L-arginine(in) = L-histidine(in) + L-arginine(out)</text>
        <dbReference type="Rhea" id="RHEA:71063"/>
        <dbReference type="ChEBI" id="CHEBI:32682"/>
        <dbReference type="ChEBI" id="CHEBI:57595"/>
    </reaction>
</comment>
<dbReference type="GO" id="GO:0015174">
    <property type="term" value="F:basic amino acid transmembrane transporter activity"/>
    <property type="evidence" value="ECO:0007669"/>
    <property type="project" value="UniProtKB-ARBA"/>
</dbReference>
<dbReference type="PANTHER" id="PTHR16201:SF44">
    <property type="entry name" value="SEVEN TRANSMEMBRANE PROTEIN 1"/>
    <property type="match status" value="1"/>
</dbReference>
<dbReference type="Proteomes" id="UP001194468">
    <property type="component" value="Unassembled WGS sequence"/>
</dbReference>
<feature type="transmembrane region" description="Helical" evidence="7">
    <location>
        <begin position="69"/>
        <end position="90"/>
    </location>
</feature>
<feature type="transmembrane region" description="Helical" evidence="7">
    <location>
        <begin position="242"/>
        <end position="266"/>
    </location>
</feature>
<evidence type="ECO:0000256" key="7">
    <source>
        <dbReference type="SAM" id="Phobius"/>
    </source>
</evidence>
<evidence type="ECO:0000313" key="8">
    <source>
        <dbReference type="EMBL" id="KAF8442926.1"/>
    </source>
</evidence>
<comment type="subcellular location">
    <subcellularLocation>
        <location evidence="1">Membrane</location>
        <topology evidence="1">Multi-pass membrane protein</topology>
    </subcellularLocation>
</comment>
<dbReference type="Gene3D" id="1.20.1280.290">
    <property type="match status" value="2"/>
</dbReference>
<protein>
    <submittedName>
        <fullName evidence="8">PQ-loop-domain-containing protein</fullName>
    </submittedName>
</protein>
<evidence type="ECO:0000256" key="1">
    <source>
        <dbReference type="ARBA" id="ARBA00004141"/>
    </source>
</evidence>
<gene>
    <name evidence="8" type="ORF">L210DRAFT_3534463</name>
</gene>
<dbReference type="GO" id="GO:0098852">
    <property type="term" value="C:lytic vacuole membrane"/>
    <property type="evidence" value="ECO:0007669"/>
    <property type="project" value="UniProtKB-ARBA"/>
</dbReference>
<comment type="caution">
    <text evidence="8">The sequence shown here is derived from an EMBL/GenBank/DDBJ whole genome shotgun (WGS) entry which is preliminary data.</text>
</comment>
<dbReference type="InterPro" id="IPR006603">
    <property type="entry name" value="PQ-loop_rpt"/>
</dbReference>
<dbReference type="InterPro" id="IPR051415">
    <property type="entry name" value="LAAT-1"/>
</dbReference>
<evidence type="ECO:0000256" key="6">
    <source>
        <dbReference type="ARBA" id="ARBA00050768"/>
    </source>
</evidence>
<feature type="transmembrane region" description="Helical" evidence="7">
    <location>
        <begin position="211"/>
        <end position="230"/>
    </location>
</feature>